<dbReference type="PROSITE" id="PS50122">
    <property type="entry name" value="CHEB"/>
    <property type="match status" value="1"/>
</dbReference>
<dbReference type="PRINTS" id="PR00996">
    <property type="entry name" value="CHERMTFRASE"/>
</dbReference>
<dbReference type="GO" id="GO:0006935">
    <property type="term" value="P:chemotaxis"/>
    <property type="evidence" value="ECO:0007669"/>
    <property type="project" value="InterPro"/>
</dbReference>
<dbReference type="InterPro" id="IPR013656">
    <property type="entry name" value="PAS_4"/>
</dbReference>
<dbReference type="InterPro" id="IPR035965">
    <property type="entry name" value="PAS-like_dom_sf"/>
</dbReference>
<dbReference type="InterPro" id="IPR000780">
    <property type="entry name" value="CheR_MeTrfase"/>
</dbReference>
<keyword evidence="12" id="KW-1185">Reference proteome</keyword>
<dbReference type="Proteomes" id="UP000249696">
    <property type="component" value="Unassembled WGS sequence"/>
</dbReference>
<dbReference type="CDD" id="cd16434">
    <property type="entry name" value="CheB-CheR_fusion"/>
    <property type="match status" value="1"/>
</dbReference>
<keyword evidence="5" id="KW-0949">S-adenosyl-L-methionine</keyword>
<feature type="domain" description="CheB-type methylesterase" evidence="9">
    <location>
        <begin position="44"/>
        <end position="227"/>
    </location>
</feature>
<protein>
    <recommendedName>
        <fullName evidence="2">protein-glutamate O-methyltransferase</fullName>
        <ecNumber evidence="2">2.1.1.80</ecNumber>
    </recommendedName>
</protein>
<dbReference type="Pfam" id="PF03705">
    <property type="entry name" value="CheR_N"/>
    <property type="match status" value="1"/>
</dbReference>
<evidence type="ECO:0000259" key="10">
    <source>
        <dbReference type="PROSITE" id="PS50123"/>
    </source>
</evidence>
<dbReference type="Pfam" id="PF13596">
    <property type="entry name" value="PAS_10"/>
    <property type="match status" value="1"/>
</dbReference>
<keyword evidence="3" id="KW-0489">Methyltransferase</keyword>
<feature type="compositionally biased region" description="Low complexity" evidence="7">
    <location>
        <begin position="708"/>
        <end position="719"/>
    </location>
</feature>
<organism evidence="11 12">
    <name type="scientific">Arenibacter echinorum</name>
    <dbReference type="NCBI Taxonomy" id="440515"/>
    <lineage>
        <taxon>Bacteria</taxon>
        <taxon>Pseudomonadati</taxon>
        <taxon>Bacteroidota</taxon>
        <taxon>Flavobacteriia</taxon>
        <taxon>Flavobacteriales</taxon>
        <taxon>Flavobacteriaceae</taxon>
        <taxon>Arenibacter</taxon>
    </lineage>
</organism>
<dbReference type="Gene3D" id="3.40.50.150">
    <property type="entry name" value="Vaccinia Virus protein VP39"/>
    <property type="match status" value="1"/>
</dbReference>
<evidence type="ECO:0000259" key="9">
    <source>
        <dbReference type="PROSITE" id="PS50122"/>
    </source>
</evidence>
<feature type="domain" description="CheR-type methyltransferase" evidence="10">
    <location>
        <begin position="233"/>
        <end position="493"/>
    </location>
</feature>
<dbReference type="EMBL" id="QLLN01000004">
    <property type="protein sequence ID" value="RAJ11668.1"/>
    <property type="molecule type" value="Genomic_DNA"/>
</dbReference>
<dbReference type="Pfam" id="PF08448">
    <property type="entry name" value="PAS_4"/>
    <property type="match status" value="1"/>
</dbReference>
<evidence type="ECO:0000256" key="2">
    <source>
        <dbReference type="ARBA" id="ARBA00012534"/>
    </source>
</evidence>
<feature type="domain" description="PAC" evidence="8">
    <location>
        <begin position="823"/>
        <end position="875"/>
    </location>
</feature>
<comment type="caution">
    <text evidence="11">The sequence shown here is derived from an EMBL/GenBank/DDBJ whole genome shotgun (WGS) entry which is preliminary data.</text>
</comment>
<dbReference type="SUPFAM" id="SSF53335">
    <property type="entry name" value="S-adenosyl-L-methionine-dependent methyltransferases"/>
    <property type="match status" value="1"/>
</dbReference>
<dbReference type="PANTHER" id="PTHR24422">
    <property type="entry name" value="CHEMOTAXIS PROTEIN METHYLTRANSFERASE"/>
    <property type="match status" value="1"/>
</dbReference>
<reference evidence="11 12" key="1">
    <citation type="submission" date="2018-06" db="EMBL/GenBank/DDBJ databases">
        <title>Genomic Encyclopedia of Archaeal and Bacterial Type Strains, Phase II (KMG-II): from individual species to whole genera.</title>
        <authorList>
            <person name="Goeker M."/>
        </authorList>
    </citation>
    <scope>NUCLEOTIDE SEQUENCE [LARGE SCALE GENOMIC DNA]</scope>
    <source>
        <strain evidence="11 12">DSM 23522</strain>
    </source>
</reference>
<evidence type="ECO:0000256" key="7">
    <source>
        <dbReference type="SAM" id="MobiDB-lite"/>
    </source>
</evidence>
<dbReference type="EC" id="2.1.1.80" evidence="2"/>
<dbReference type="Gene3D" id="1.10.155.10">
    <property type="entry name" value="Chemotaxis receptor methyltransferase CheR, N-terminal domain"/>
    <property type="match status" value="1"/>
</dbReference>
<accession>A0A327R6D3</accession>
<evidence type="ECO:0000256" key="1">
    <source>
        <dbReference type="ARBA" id="ARBA00001541"/>
    </source>
</evidence>
<dbReference type="AlphaFoldDB" id="A0A327R6D3"/>
<dbReference type="InterPro" id="IPR035909">
    <property type="entry name" value="CheB_C"/>
</dbReference>
<evidence type="ECO:0000256" key="6">
    <source>
        <dbReference type="PROSITE-ProRule" id="PRU00050"/>
    </source>
</evidence>
<dbReference type="InterPro" id="IPR050903">
    <property type="entry name" value="Bact_Chemotaxis_MeTrfase"/>
</dbReference>
<evidence type="ECO:0000313" key="12">
    <source>
        <dbReference type="Proteomes" id="UP000249696"/>
    </source>
</evidence>
<proteinExistence type="predicted"/>
<dbReference type="InterPro" id="IPR022641">
    <property type="entry name" value="CheR_N"/>
</dbReference>
<dbReference type="PANTHER" id="PTHR24422:SF27">
    <property type="entry name" value="PROTEIN-GLUTAMATE O-METHYLTRANSFERASE"/>
    <property type="match status" value="1"/>
</dbReference>
<dbReference type="Gene3D" id="3.40.50.180">
    <property type="entry name" value="Methylesterase CheB, C-terminal domain"/>
    <property type="match status" value="1"/>
</dbReference>
<dbReference type="GO" id="GO:0008984">
    <property type="term" value="F:protein-glutamate methylesterase activity"/>
    <property type="evidence" value="ECO:0007669"/>
    <property type="project" value="InterPro"/>
</dbReference>
<dbReference type="Pfam" id="PF01739">
    <property type="entry name" value="CheR"/>
    <property type="match status" value="1"/>
</dbReference>
<dbReference type="GO" id="GO:0008983">
    <property type="term" value="F:protein-glutamate O-methyltransferase activity"/>
    <property type="evidence" value="ECO:0007669"/>
    <property type="project" value="UniProtKB-EC"/>
</dbReference>
<dbReference type="GO" id="GO:0005737">
    <property type="term" value="C:cytoplasm"/>
    <property type="evidence" value="ECO:0007669"/>
    <property type="project" value="InterPro"/>
</dbReference>
<dbReference type="SMART" id="SM00138">
    <property type="entry name" value="MeTrc"/>
    <property type="match status" value="1"/>
</dbReference>
<dbReference type="InterPro" id="IPR000700">
    <property type="entry name" value="PAS-assoc_C"/>
</dbReference>
<keyword evidence="4" id="KW-0808">Transferase</keyword>
<dbReference type="GO" id="GO:0032259">
    <property type="term" value="P:methylation"/>
    <property type="evidence" value="ECO:0007669"/>
    <property type="project" value="UniProtKB-KW"/>
</dbReference>
<evidence type="ECO:0000259" key="8">
    <source>
        <dbReference type="PROSITE" id="PS50113"/>
    </source>
</evidence>
<dbReference type="PROSITE" id="PS50113">
    <property type="entry name" value="PAC"/>
    <property type="match status" value="1"/>
</dbReference>
<dbReference type="InterPro" id="IPR000673">
    <property type="entry name" value="Sig_transdc_resp-reg_Me-estase"/>
</dbReference>
<gene>
    <name evidence="11" type="ORF">LV92_02600</name>
</gene>
<evidence type="ECO:0000256" key="4">
    <source>
        <dbReference type="ARBA" id="ARBA00022679"/>
    </source>
</evidence>
<comment type="catalytic activity">
    <reaction evidence="1">
        <text>L-glutamyl-[protein] + S-adenosyl-L-methionine = [protein]-L-glutamate 5-O-methyl ester + S-adenosyl-L-homocysteine</text>
        <dbReference type="Rhea" id="RHEA:24452"/>
        <dbReference type="Rhea" id="RHEA-COMP:10208"/>
        <dbReference type="Rhea" id="RHEA-COMP:10311"/>
        <dbReference type="ChEBI" id="CHEBI:29973"/>
        <dbReference type="ChEBI" id="CHEBI:57856"/>
        <dbReference type="ChEBI" id="CHEBI:59789"/>
        <dbReference type="ChEBI" id="CHEBI:82795"/>
        <dbReference type="EC" id="2.1.1.80"/>
    </reaction>
</comment>
<dbReference type="SUPFAM" id="SSF55785">
    <property type="entry name" value="PYP-like sensor domain (PAS domain)"/>
    <property type="match status" value="2"/>
</dbReference>
<dbReference type="InterPro" id="IPR022642">
    <property type="entry name" value="CheR_C"/>
</dbReference>
<name>A0A327R6D3_9FLAO</name>
<comment type="caution">
    <text evidence="6">Lacks conserved residue(s) required for the propagation of feature annotation.</text>
</comment>
<dbReference type="Gene3D" id="3.30.450.20">
    <property type="entry name" value="PAS domain"/>
    <property type="match status" value="2"/>
</dbReference>
<dbReference type="GO" id="GO:0000156">
    <property type="term" value="F:phosphorelay response regulator activity"/>
    <property type="evidence" value="ECO:0007669"/>
    <property type="project" value="InterPro"/>
</dbReference>
<dbReference type="InterPro" id="IPR029063">
    <property type="entry name" value="SAM-dependent_MTases_sf"/>
</dbReference>
<evidence type="ECO:0000256" key="5">
    <source>
        <dbReference type="ARBA" id="ARBA00022691"/>
    </source>
</evidence>
<sequence>MPRISDYYNTMTKQNTTNINSTHKKKAPIKKRGVNPDKENNFPIVGMGASAGGLEAFKEFFEAMPPNSGMAFVLVQHLDPTHKSLMVHLLGNHTKMEVTQVRDNTRVLPNHVYIIPPNKDMAIFQGVLHLMEPMAPRGFRKPIDFFLRSLAEDQTDRAIGIILSGTGSEGTLSLKAIKGNGGLSIVQDPETAKYDGMPRSAIEAGVEDFVLPVKQMPDVLLKYAKNRKFEPEGIPLQLQPTNQLLEKVFILLRNETGCNFADYKSSTVVRRIDKRMALNQVPKLEDYIKYLQANKEEIRKLFKELLIGVTSFFRDKEIFDSLQEKVIPEIVANKNDGDTIRLWVPGCSTGEEAYSLAILFDEIIKKQSKALKVQIFASDLDENAIYNARQGIYPETIAADIGPDRLSYYFQGDKNTYRIKKGIRDQIIFAEHNIIKDPPFSKLDLISCRNLLIYLNVEAQKKVFAIFHYALNPEGILLLGNSESLGEYARFFEVLDRKYKIFKFKEAQRADMPDIGHLFQEPIPLKTVSIPAQKREWQSSLANITSKVLLANYAPACAIINYKGDALYFSGNTGKYLQPSPGEARLNIIDMAREGLKSDLSALISNCRKITTTEVRKNVLVKTNGTLQAIDLTIRHLSQLDLNMEYWMVTFEDVDTPTEKPKATLEKKPEDFTEIQALEQELTATKEYLRSTIEQLEISNEELKSSNEELQSSNEELQSTNEEMETSKEELQSVNEEIVTVNTELQGKIDELARAYDDMNNLLASTEIGTIFLDSDLKIKRFTPAMSKIINLINSDVGRPIDHLSSNLIYNGFTKDAQTVLDKLTPYKTTVKSSDGLWYQMQIMPYRTTENVIAGVVITFVDITQEKKLGEQLLDFKKEYEHILEMTKTVVYTQNDQLIYTSIANIHSDFQFRNMIGKKDEDFFSKEDARKLEDIKRKVLKTGKPERATLELKVSGEARFYDLMVRPISEAKKIMGIACSSIDITDLVSAEKELKILKDHKNG</sequence>
<dbReference type="PROSITE" id="PS50123">
    <property type="entry name" value="CHER"/>
    <property type="match status" value="1"/>
</dbReference>
<dbReference type="SUPFAM" id="SSF52738">
    <property type="entry name" value="Methylesterase CheB, C-terminal domain"/>
    <property type="match status" value="1"/>
</dbReference>
<dbReference type="Pfam" id="PF01339">
    <property type="entry name" value="CheB_methylest"/>
    <property type="match status" value="1"/>
</dbReference>
<feature type="region of interest" description="Disordered" evidence="7">
    <location>
        <begin position="702"/>
        <end position="733"/>
    </location>
</feature>
<dbReference type="SUPFAM" id="SSF47757">
    <property type="entry name" value="Chemotaxis receptor methyltransferase CheR, N-terminal domain"/>
    <property type="match status" value="1"/>
</dbReference>
<evidence type="ECO:0000256" key="3">
    <source>
        <dbReference type="ARBA" id="ARBA00022603"/>
    </source>
</evidence>
<evidence type="ECO:0000313" key="11">
    <source>
        <dbReference type="EMBL" id="RAJ11668.1"/>
    </source>
</evidence>
<dbReference type="InterPro" id="IPR036804">
    <property type="entry name" value="CheR_N_sf"/>
</dbReference>